<sequence>MSPGSPSPSPSPSLLAVSTHISTTSFRRAVAASFSLFSTPHPTPPLPPPHALVSPMLAPRAGGVAIGHLCHCRRLLPLYCSPYPASARARLRCTCAGGVRGRITVGRLRHRLLPIHCSPYPAVAAFSLSTDQTLGRQTQHDQQIAQSGRLVWLRGPVPGLGHLVGAASSRWERWMVMGASVSALLLPFYASHLLLSSGTPIILSSSIKYV</sequence>
<protein>
    <submittedName>
        <fullName evidence="1">Uncharacterized protein</fullName>
    </submittedName>
</protein>
<name>A0A0E0LFH8_ORYPU</name>
<keyword evidence="2" id="KW-1185">Reference proteome</keyword>
<dbReference type="Proteomes" id="UP000026962">
    <property type="component" value="Chromosome 6"/>
</dbReference>
<reference evidence="1" key="1">
    <citation type="submission" date="2015-04" db="UniProtKB">
        <authorList>
            <consortium name="EnsemblPlants"/>
        </authorList>
    </citation>
    <scope>IDENTIFICATION</scope>
</reference>
<dbReference type="AlphaFoldDB" id="A0A0E0LFH8"/>
<accession>A0A0E0LFH8</accession>
<dbReference type="EnsemblPlants" id="OPUNC06G24650.1">
    <property type="protein sequence ID" value="OPUNC06G24650.1"/>
    <property type="gene ID" value="OPUNC06G24650"/>
</dbReference>
<dbReference type="HOGENOM" id="CLU_1311916_0_0_1"/>
<evidence type="ECO:0000313" key="2">
    <source>
        <dbReference type="Proteomes" id="UP000026962"/>
    </source>
</evidence>
<proteinExistence type="predicted"/>
<reference evidence="1" key="2">
    <citation type="submission" date="2018-05" db="EMBL/GenBank/DDBJ databases">
        <title>OpunRS2 (Oryza punctata Reference Sequence Version 2).</title>
        <authorList>
            <person name="Zhang J."/>
            <person name="Kudrna D."/>
            <person name="Lee S."/>
            <person name="Talag J."/>
            <person name="Welchert J."/>
            <person name="Wing R.A."/>
        </authorList>
    </citation>
    <scope>NUCLEOTIDE SEQUENCE [LARGE SCALE GENOMIC DNA]</scope>
</reference>
<evidence type="ECO:0000313" key="1">
    <source>
        <dbReference type="EnsemblPlants" id="OPUNC06G24650.1"/>
    </source>
</evidence>
<dbReference type="Gramene" id="OPUNC06G24650.1">
    <property type="protein sequence ID" value="OPUNC06G24650.1"/>
    <property type="gene ID" value="OPUNC06G24650"/>
</dbReference>
<organism evidence="1">
    <name type="scientific">Oryza punctata</name>
    <name type="common">Red rice</name>
    <dbReference type="NCBI Taxonomy" id="4537"/>
    <lineage>
        <taxon>Eukaryota</taxon>
        <taxon>Viridiplantae</taxon>
        <taxon>Streptophyta</taxon>
        <taxon>Embryophyta</taxon>
        <taxon>Tracheophyta</taxon>
        <taxon>Spermatophyta</taxon>
        <taxon>Magnoliopsida</taxon>
        <taxon>Liliopsida</taxon>
        <taxon>Poales</taxon>
        <taxon>Poaceae</taxon>
        <taxon>BOP clade</taxon>
        <taxon>Oryzoideae</taxon>
        <taxon>Oryzeae</taxon>
        <taxon>Oryzinae</taxon>
        <taxon>Oryza</taxon>
    </lineage>
</organism>